<keyword evidence="2" id="KW-0143">Chaperone</keyword>
<dbReference type="InterPro" id="IPR058240">
    <property type="entry name" value="rSAM_sf"/>
</dbReference>
<evidence type="ECO:0000259" key="3">
    <source>
        <dbReference type="PROSITE" id="PS51918"/>
    </source>
</evidence>
<dbReference type="InterPro" id="IPR034505">
    <property type="entry name" value="Coproporphyrinogen-III_oxidase"/>
</dbReference>
<organism evidence="4 5">
    <name type="scientific">Draconibacterium halophilum</name>
    <dbReference type="NCBI Taxonomy" id="2706887"/>
    <lineage>
        <taxon>Bacteria</taxon>
        <taxon>Pseudomonadati</taxon>
        <taxon>Bacteroidota</taxon>
        <taxon>Bacteroidia</taxon>
        <taxon>Marinilabiliales</taxon>
        <taxon>Prolixibacteraceae</taxon>
        <taxon>Draconibacterium</taxon>
    </lineage>
</organism>
<dbReference type="KEGG" id="drc:G0Q07_01715"/>
<dbReference type="SFLD" id="SFLDS00029">
    <property type="entry name" value="Radical_SAM"/>
    <property type="match status" value="1"/>
</dbReference>
<dbReference type="NCBIfam" id="TIGR00539">
    <property type="entry name" value="hemN_rel"/>
    <property type="match status" value="1"/>
</dbReference>
<keyword evidence="2" id="KW-0963">Cytoplasm</keyword>
<keyword evidence="2" id="KW-0411">Iron-sulfur</keyword>
<feature type="domain" description="Radical SAM core" evidence="3">
    <location>
        <begin position="1"/>
        <end position="231"/>
    </location>
</feature>
<dbReference type="GO" id="GO:0046872">
    <property type="term" value="F:metal ion binding"/>
    <property type="evidence" value="ECO:0007669"/>
    <property type="project" value="UniProtKB-UniRule"/>
</dbReference>
<keyword evidence="2" id="KW-0949">S-adenosyl-L-methionine</keyword>
<dbReference type="AlphaFoldDB" id="A0A6C0R838"/>
<protein>
    <recommendedName>
        <fullName evidence="2">Heme chaperone HemW</fullName>
    </recommendedName>
</protein>
<dbReference type="GO" id="GO:0005737">
    <property type="term" value="C:cytoplasm"/>
    <property type="evidence" value="ECO:0007669"/>
    <property type="project" value="UniProtKB-SubCell"/>
</dbReference>
<keyword evidence="5" id="KW-1185">Reference proteome</keyword>
<dbReference type="SFLD" id="SFLDG01065">
    <property type="entry name" value="anaerobic_coproporphyrinogen-I"/>
    <property type="match status" value="1"/>
</dbReference>
<sequence length="375" mass="42979">MAGIYIHIPFCRQKCYYCDFYKTVNTSLQSDFISALKIEAKVRKNYLNEETIETIYFGGGTPSVLSAKEIDEILAVLNAEFNVDSDAEITFEANPDDLSNDYLIAIKQVGINRLSIGIQAFQNRHLKKMNRRHNATQAVEAIEIAAKTGFSNLSADLIYGLPDLTPKEWEESLNQLFNLPVKHLSAYHLTYHEGTAFYTWLKKGTLKELKEAESVDQFNTLVDLSLANGFEHYEISNLAKDQLYSRHNTAYWMGDKYLGLGPSAHSFDGVSRRWNDSSVEAYIKAQANNQPYFEEEKLSENDRYNEYILTRIRTKWGVSQKDLKQRFGNEKERYFSSQLAKYKDTGVLLINNNTITLTRKGLFVSDEIMADLIII</sequence>
<dbReference type="InterPro" id="IPR010723">
    <property type="entry name" value="HemN_C"/>
</dbReference>
<evidence type="ECO:0000313" key="5">
    <source>
        <dbReference type="Proteomes" id="UP000474630"/>
    </source>
</evidence>
<gene>
    <name evidence="4" type="primary">hemW</name>
    <name evidence="4" type="ORF">G0Q07_01715</name>
</gene>
<dbReference type="InterPro" id="IPR006638">
    <property type="entry name" value="Elp3/MiaA/NifB-like_rSAM"/>
</dbReference>
<dbReference type="SFLD" id="SFLDF00562">
    <property type="entry name" value="HemN-like__clustered_with_heat"/>
    <property type="match status" value="1"/>
</dbReference>
<dbReference type="SMART" id="SM00729">
    <property type="entry name" value="Elp3"/>
    <property type="match status" value="1"/>
</dbReference>
<dbReference type="Pfam" id="PF06969">
    <property type="entry name" value="HemN_C"/>
    <property type="match status" value="1"/>
</dbReference>
<comment type="subcellular location">
    <subcellularLocation>
        <location evidence="2">Cytoplasm</location>
    </subcellularLocation>
</comment>
<dbReference type="PROSITE" id="PS51918">
    <property type="entry name" value="RADICAL_SAM"/>
    <property type="match status" value="1"/>
</dbReference>
<dbReference type="EMBL" id="CP048409">
    <property type="protein sequence ID" value="QIA06524.1"/>
    <property type="molecule type" value="Genomic_DNA"/>
</dbReference>
<dbReference type="Gene3D" id="3.80.30.20">
    <property type="entry name" value="tm_1862 like domain"/>
    <property type="match status" value="1"/>
</dbReference>
<dbReference type="InterPro" id="IPR023404">
    <property type="entry name" value="rSAM_horseshoe"/>
</dbReference>
<keyword evidence="2" id="KW-0479">Metal-binding</keyword>
<dbReference type="PANTHER" id="PTHR13932">
    <property type="entry name" value="COPROPORPHYRINIGEN III OXIDASE"/>
    <property type="match status" value="1"/>
</dbReference>
<comment type="similarity">
    <text evidence="1">Belongs to the anaerobic coproporphyrinogen-III oxidase family. HemW subfamily.</text>
</comment>
<evidence type="ECO:0000313" key="4">
    <source>
        <dbReference type="EMBL" id="QIA06524.1"/>
    </source>
</evidence>
<proteinExistence type="inferred from homology"/>
<accession>A0A6C0R838</accession>
<dbReference type="GO" id="GO:0051539">
    <property type="term" value="F:4 iron, 4 sulfur cluster binding"/>
    <property type="evidence" value="ECO:0007669"/>
    <property type="project" value="UniProtKB-UniRule"/>
</dbReference>
<dbReference type="SFLD" id="SFLDG01082">
    <property type="entry name" value="B12-binding_domain_containing"/>
    <property type="match status" value="1"/>
</dbReference>
<dbReference type="InterPro" id="IPR007197">
    <property type="entry name" value="rSAM"/>
</dbReference>
<dbReference type="PANTHER" id="PTHR13932:SF5">
    <property type="entry name" value="RADICAL S-ADENOSYL METHIONINE DOMAIN-CONTAINING PROTEIN 1, MITOCHONDRIAL"/>
    <property type="match status" value="1"/>
</dbReference>
<keyword evidence="2" id="KW-0349">Heme</keyword>
<reference evidence="4 5" key="1">
    <citation type="submission" date="2020-02" db="EMBL/GenBank/DDBJ databases">
        <title>Genome sequencing for Draconibacterium sp. strain M1.</title>
        <authorList>
            <person name="Park S.-J."/>
        </authorList>
    </citation>
    <scope>NUCLEOTIDE SEQUENCE [LARGE SCALE GENOMIC DNA]</scope>
    <source>
        <strain evidence="4 5">M1</strain>
    </source>
</reference>
<dbReference type="InterPro" id="IPR004559">
    <property type="entry name" value="HemW-like"/>
</dbReference>
<evidence type="ECO:0000256" key="1">
    <source>
        <dbReference type="ARBA" id="ARBA00006100"/>
    </source>
</evidence>
<keyword evidence="2" id="KW-0004">4Fe-4S</keyword>
<dbReference type="Pfam" id="PF04055">
    <property type="entry name" value="Radical_SAM"/>
    <property type="match status" value="1"/>
</dbReference>
<dbReference type="SFLD" id="SFLDF00288">
    <property type="entry name" value="HemN-like__clustered_with_nucl"/>
    <property type="match status" value="1"/>
</dbReference>
<dbReference type="RefSeq" id="WP_163344456.1">
    <property type="nucleotide sequence ID" value="NZ_CP048409.1"/>
</dbReference>
<dbReference type="GO" id="GO:0004109">
    <property type="term" value="F:coproporphyrinogen oxidase activity"/>
    <property type="evidence" value="ECO:0007669"/>
    <property type="project" value="InterPro"/>
</dbReference>
<dbReference type="Proteomes" id="UP000474630">
    <property type="component" value="Chromosome"/>
</dbReference>
<dbReference type="SUPFAM" id="SSF102114">
    <property type="entry name" value="Radical SAM enzymes"/>
    <property type="match status" value="1"/>
</dbReference>
<comment type="function">
    <text evidence="2">Probably acts as a heme chaperone, transferring heme to an unknown acceptor. Binds one molecule of heme per monomer, possibly covalently. Binds 1 [4Fe-4S] cluster. The cluster is coordinated with 3 cysteines and an exchangeable S-adenosyl-L-methionine.</text>
</comment>
<evidence type="ECO:0000256" key="2">
    <source>
        <dbReference type="RuleBase" id="RU364116"/>
    </source>
</evidence>
<name>A0A6C0R838_9BACT</name>
<keyword evidence="2" id="KW-0408">Iron</keyword>
<dbReference type="GO" id="GO:0006779">
    <property type="term" value="P:porphyrin-containing compound biosynthetic process"/>
    <property type="evidence" value="ECO:0007669"/>
    <property type="project" value="InterPro"/>
</dbReference>